<feature type="non-terminal residue" evidence="1">
    <location>
        <position position="1"/>
    </location>
</feature>
<reference evidence="1" key="1">
    <citation type="submission" date="2021-06" db="EMBL/GenBank/DDBJ databases">
        <authorList>
            <person name="Kallberg Y."/>
            <person name="Tangrot J."/>
            <person name="Rosling A."/>
        </authorList>
    </citation>
    <scope>NUCLEOTIDE SEQUENCE</scope>
    <source>
        <strain evidence="1">IN212</strain>
    </source>
</reference>
<protein>
    <submittedName>
        <fullName evidence="1">17244_t:CDS:1</fullName>
    </submittedName>
</protein>
<comment type="caution">
    <text evidence="1">The sequence shown here is derived from an EMBL/GenBank/DDBJ whole genome shotgun (WGS) entry which is preliminary data.</text>
</comment>
<feature type="non-terminal residue" evidence="1">
    <location>
        <position position="104"/>
    </location>
</feature>
<sequence length="104" mass="11953">QTIEATGVQPGNFMIDADLGLEKEQFTSQFAAWHEKTTSYMTPSVPGRLFLNIYNILQKYITPKILQLYMDQMNEAVMYYCKKVDLEDLDNLTLEVVNNGPIKL</sequence>
<dbReference type="EMBL" id="CAJVPZ010076434">
    <property type="protein sequence ID" value="CAG8804637.1"/>
    <property type="molecule type" value="Genomic_DNA"/>
</dbReference>
<evidence type="ECO:0000313" key="1">
    <source>
        <dbReference type="EMBL" id="CAG8804637.1"/>
    </source>
</evidence>
<dbReference type="Proteomes" id="UP000789396">
    <property type="component" value="Unassembled WGS sequence"/>
</dbReference>
<dbReference type="AlphaFoldDB" id="A0A9N9JZM7"/>
<keyword evidence="2" id="KW-1185">Reference proteome</keyword>
<name>A0A9N9JZM7_9GLOM</name>
<accession>A0A9N9JZM7</accession>
<evidence type="ECO:0000313" key="2">
    <source>
        <dbReference type="Proteomes" id="UP000789396"/>
    </source>
</evidence>
<gene>
    <name evidence="1" type="ORF">RFULGI_LOCUS18093</name>
</gene>
<organism evidence="1 2">
    <name type="scientific">Racocetra fulgida</name>
    <dbReference type="NCBI Taxonomy" id="60492"/>
    <lineage>
        <taxon>Eukaryota</taxon>
        <taxon>Fungi</taxon>
        <taxon>Fungi incertae sedis</taxon>
        <taxon>Mucoromycota</taxon>
        <taxon>Glomeromycotina</taxon>
        <taxon>Glomeromycetes</taxon>
        <taxon>Diversisporales</taxon>
        <taxon>Gigasporaceae</taxon>
        <taxon>Racocetra</taxon>
    </lineage>
</organism>
<proteinExistence type="predicted"/>